<dbReference type="Gene3D" id="1.20.1260.10">
    <property type="match status" value="1"/>
</dbReference>
<keyword evidence="1" id="KW-0749">Sporulation</keyword>
<dbReference type="RefSeq" id="WP_261852449.1">
    <property type="nucleotide sequence ID" value="NZ_BQXY01000003.1"/>
</dbReference>
<comment type="subcellular location">
    <subcellularLocation>
        <location evidence="2">Spore coat</location>
    </subcellularLocation>
</comment>
<comment type="caution">
    <text evidence="4">The sequence shown here is derived from an EMBL/GenBank/DDBJ whole genome shotgun (WGS) entry which is preliminary data.</text>
</comment>
<gene>
    <name evidence="4" type="ORF">CFOLD11_23190</name>
</gene>
<dbReference type="PANTHER" id="PTHR39183">
    <property type="entry name" value="SPORE COAT PROTEIN F-LIKE PROTEIN YHCQ"/>
    <property type="match status" value="1"/>
</dbReference>
<evidence type="ECO:0000256" key="2">
    <source>
        <dbReference type="ARBA" id="ARBA00024325"/>
    </source>
</evidence>
<dbReference type="AlphaFoldDB" id="A0A9W5Y2S3"/>
<evidence type="ECO:0000256" key="1">
    <source>
        <dbReference type="ARBA" id="ARBA00022969"/>
    </source>
</evidence>
<evidence type="ECO:0000256" key="3">
    <source>
        <dbReference type="ARBA" id="ARBA00024344"/>
    </source>
</evidence>
<organism evidence="4 5">
    <name type="scientific">Clostridium folliculivorans</name>
    <dbReference type="NCBI Taxonomy" id="2886038"/>
    <lineage>
        <taxon>Bacteria</taxon>
        <taxon>Bacillati</taxon>
        <taxon>Bacillota</taxon>
        <taxon>Clostridia</taxon>
        <taxon>Eubacteriales</taxon>
        <taxon>Clostridiaceae</taxon>
        <taxon>Clostridium</taxon>
    </lineage>
</organism>
<dbReference type="Proteomes" id="UP001057868">
    <property type="component" value="Unassembled WGS sequence"/>
</dbReference>
<keyword evidence="5" id="KW-1185">Reference proteome</keyword>
<comment type="similarity">
    <text evidence="3">Belongs to the CotF family.</text>
</comment>
<name>A0A9W5Y2S3_9CLOT</name>
<sequence>MISTILEGIGMKDTVMNDEVIVSNMLAGAKGAANAYLNATLTSPTPELRAMYASSLSQVLNGHAAISELAVKRGWEQPYAPTTEQLSDAFKKSEDVIDKDKK</sequence>
<dbReference type="Pfam" id="PF07875">
    <property type="entry name" value="Coat_F"/>
    <property type="match status" value="1"/>
</dbReference>
<dbReference type="GO" id="GO:0030435">
    <property type="term" value="P:sporulation resulting in formation of a cellular spore"/>
    <property type="evidence" value="ECO:0007669"/>
    <property type="project" value="UniProtKB-KW"/>
</dbReference>
<protein>
    <submittedName>
        <fullName evidence="4">Spore coat protein</fullName>
    </submittedName>
</protein>
<accession>A0A9W5Y2S3</accession>
<keyword evidence="4" id="KW-0946">Virion</keyword>
<evidence type="ECO:0000313" key="4">
    <source>
        <dbReference type="EMBL" id="GKU25493.1"/>
    </source>
</evidence>
<dbReference type="PANTHER" id="PTHR39183:SF1">
    <property type="entry name" value="SPORE COAT PROTEIN F-LIKE PROTEIN YHCQ"/>
    <property type="match status" value="1"/>
</dbReference>
<keyword evidence="4" id="KW-0167">Capsid protein</keyword>
<proteinExistence type="inferred from homology"/>
<dbReference type="InterPro" id="IPR012347">
    <property type="entry name" value="Ferritin-like"/>
</dbReference>
<dbReference type="EMBL" id="BQXY01000003">
    <property type="protein sequence ID" value="GKU25493.1"/>
    <property type="molecule type" value="Genomic_DNA"/>
</dbReference>
<dbReference type="InterPro" id="IPR012851">
    <property type="entry name" value="Spore_coat_CotF-like"/>
</dbReference>
<evidence type="ECO:0000313" key="5">
    <source>
        <dbReference type="Proteomes" id="UP001057868"/>
    </source>
</evidence>
<reference evidence="4" key="1">
    <citation type="journal article" date="2023" name="Int. J. Syst. Evol. Microbiol.">
        <title>&lt;i&gt;Clostridium folliculivorans&lt;/i&gt; sp. nov., isolated from soil samples of an organic paddy in Japan.</title>
        <authorList>
            <person name="Tazawa J."/>
            <person name="Kobayashi H."/>
            <person name="Tanizawa Y."/>
            <person name="Uchino A."/>
            <person name="Tanaka F."/>
            <person name="Urashima Y."/>
            <person name="Miura S."/>
            <person name="Sakamoto M."/>
            <person name="Ohkuma M."/>
            <person name="Tohno M."/>
        </authorList>
    </citation>
    <scope>NUCLEOTIDE SEQUENCE</scope>
    <source>
        <strain evidence="4">D1-1</strain>
    </source>
</reference>